<reference evidence="1" key="1">
    <citation type="submission" date="2024-07" db="EMBL/GenBank/DDBJ databases">
        <authorList>
            <person name="Yu S.T."/>
        </authorList>
    </citation>
    <scope>NUCLEOTIDE SEQUENCE</scope>
    <source>
        <strain evidence="1">R39</strain>
    </source>
</reference>
<name>A0AB39R2T7_9ACTN</name>
<proteinExistence type="predicted"/>
<gene>
    <name evidence="1" type="ORF">AB5J52_47015</name>
</gene>
<protein>
    <recommendedName>
        <fullName evidence="2">Redoxin domain-containing protein</fullName>
    </recommendedName>
</protein>
<accession>A0AB39R2T7</accession>
<dbReference type="AlphaFoldDB" id="A0AB39R2T7"/>
<evidence type="ECO:0000313" key="1">
    <source>
        <dbReference type="EMBL" id="XDQ49217.1"/>
    </source>
</evidence>
<dbReference type="EMBL" id="CP163441">
    <property type="protein sequence ID" value="XDQ49217.1"/>
    <property type="molecule type" value="Genomic_DNA"/>
</dbReference>
<evidence type="ECO:0008006" key="2">
    <source>
        <dbReference type="Google" id="ProtNLM"/>
    </source>
</evidence>
<sequence length="193" mass="20973">MTQREIDSYVLTRKDVPGDKISTMAGRTTDGTEMPVTLSTGNLPRISPKGCQHVYENAQHGSAYRQYALADDLLSGRDNVEVALIAYRPADAPKVLADLQAALPRCTAYAGPVDMTEGFEHLQVLPDPHLGDQAVEYGIVEKIDDQEGTLRAPFHFLVVRKGSVIAWFMAQGFPGEAAVLPVDVINAQLAKLP</sequence>
<organism evidence="1">
    <name type="scientific">Streptomyces sp. R39</name>
    <dbReference type="NCBI Taxonomy" id="3238631"/>
    <lineage>
        <taxon>Bacteria</taxon>
        <taxon>Bacillati</taxon>
        <taxon>Actinomycetota</taxon>
        <taxon>Actinomycetes</taxon>
        <taxon>Kitasatosporales</taxon>
        <taxon>Streptomycetaceae</taxon>
        <taxon>Streptomyces</taxon>
    </lineage>
</organism>
<dbReference type="RefSeq" id="WP_369227871.1">
    <property type="nucleotide sequence ID" value="NZ_CP163441.1"/>
</dbReference>